<evidence type="ECO:0000256" key="1">
    <source>
        <dbReference type="SAM" id="Phobius"/>
    </source>
</evidence>
<keyword evidence="1" id="KW-1133">Transmembrane helix</keyword>
<evidence type="ECO:0000313" key="3">
    <source>
        <dbReference type="Proteomes" id="UP001345219"/>
    </source>
</evidence>
<proteinExistence type="predicted"/>
<feature type="transmembrane region" description="Helical" evidence="1">
    <location>
        <begin position="29"/>
        <end position="49"/>
    </location>
</feature>
<sequence>MGKYTGLVISVRQILDSCWCYYGLWGANYYIVHLMNLFELFIYSVLQLITCVARTSMMKNNPVHMIFQFPRKTIFISLRHNFELDMKSQHNSFGLCKHRLCCMLLILTGPRMDLLNIIMSSEKAATGSSPSAICCNAPLHPENQSYRR</sequence>
<keyword evidence="1" id="KW-0472">Membrane</keyword>
<gene>
    <name evidence="2" type="ORF">SAY87_007700</name>
</gene>
<comment type="caution">
    <text evidence="2">The sequence shown here is derived from an EMBL/GenBank/DDBJ whole genome shotgun (WGS) entry which is preliminary data.</text>
</comment>
<reference evidence="2 3" key="1">
    <citation type="journal article" date="2023" name="Hortic Res">
        <title>Pangenome of water caltrop reveals structural variations and asymmetric subgenome divergence after allopolyploidization.</title>
        <authorList>
            <person name="Zhang X."/>
            <person name="Chen Y."/>
            <person name="Wang L."/>
            <person name="Yuan Y."/>
            <person name="Fang M."/>
            <person name="Shi L."/>
            <person name="Lu R."/>
            <person name="Comes H.P."/>
            <person name="Ma Y."/>
            <person name="Chen Y."/>
            <person name="Huang G."/>
            <person name="Zhou Y."/>
            <person name="Zheng Z."/>
            <person name="Qiu Y."/>
        </authorList>
    </citation>
    <scope>NUCLEOTIDE SEQUENCE [LARGE SCALE GENOMIC DNA]</scope>
    <source>
        <tissue evidence="2">Roots</tissue>
    </source>
</reference>
<keyword evidence="1" id="KW-0812">Transmembrane</keyword>
<keyword evidence="3" id="KW-1185">Reference proteome</keyword>
<dbReference type="EMBL" id="JAXIOK010000007">
    <property type="protein sequence ID" value="KAK4766058.1"/>
    <property type="molecule type" value="Genomic_DNA"/>
</dbReference>
<dbReference type="AlphaFoldDB" id="A0AAN7KJS3"/>
<dbReference type="Proteomes" id="UP001345219">
    <property type="component" value="Chromosome 7"/>
</dbReference>
<organism evidence="2 3">
    <name type="scientific">Trapa incisa</name>
    <dbReference type="NCBI Taxonomy" id="236973"/>
    <lineage>
        <taxon>Eukaryota</taxon>
        <taxon>Viridiplantae</taxon>
        <taxon>Streptophyta</taxon>
        <taxon>Embryophyta</taxon>
        <taxon>Tracheophyta</taxon>
        <taxon>Spermatophyta</taxon>
        <taxon>Magnoliopsida</taxon>
        <taxon>eudicotyledons</taxon>
        <taxon>Gunneridae</taxon>
        <taxon>Pentapetalae</taxon>
        <taxon>rosids</taxon>
        <taxon>malvids</taxon>
        <taxon>Myrtales</taxon>
        <taxon>Lythraceae</taxon>
        <taxon>Trapa</taxon>
    </lineage>
</organism>
<name>A0AAN7KJS3_9MYRT</name>
<protein>
    <submittedName>
        <fullName evidence="2">Uncharacterized protein</fullName>
    </submittedName>
</protein>
<evidence type="ECO:0000313" key="2">
    <source>
        <dbReference type="EMBL" id="KAK4766058.1"/>
    </source>
</evidence>
<accession>A0AAN7KJS3</accession>